<evidence type="ECO:0000256" key="3">
    <source>
        <dbReference type="ARBA" id="ARBA00022475"/>
    </source>
</evidence>
<dbReference type="Proteomes" id="UP001501411">
    <property type="component" value="Unassembled WGS sequence"/>
</dbReference>
<evidence type="ECO:0000313" key="9">
    <source>
        <dbReference type="Proteomes" id="UP001501411"/>
    </source>
</evidence>
<dbReference type="InterPro" id="IPR051907">
    <property type="entry name" value="DoxX-like_oxidoreductase"/>
</dbReference>
<evidence type="ECO:0000256" key="1">
    <source>
        <dbReference type="ARBA" id="ARBA00004651"/>
    </source>
</evidence>
<dbReference type="EMBL" id="BAABIQ010000008">
    <property type="protein sequence ID" value="GAA4788966.1"/>
    <property type="molecule type" value="Genomic_DNA"/>
</dbReference>
<organism evidence="8 9">
    <name type="scientific">Olivibacter ginsenosidimutans</name>
    <dbReference type="NCBI Taxonomy" id="1176537"/>
    <lineage>
        <taxon>Bacteria</taxon>
        <taxon>Pseudomonadati</taxon>
        <taxon>Bacteroidota</taxon>
        <taxon>Sphingobacteriia</taxon>
        <taxon>Sphingobacteriales</taxon>
        <taxon>Sphingobacteriaceae</taxon>
        <taxon>Olivibacter</taxon>
    </lineage>
</organism>
<dbReference type="InterPro" id="IPR032808">
    <property type="entry name" value="DoxX"/>
</dbReference>
<comment type="similarity">
    <text evidence="2">Belongs to the DoxX family.</text>
</comment>
<keyword evidence="6 7" id="KW-0472">Membrane</keyword>
<keyword evidence="9" id="KW-1185">Reference proteome</keyword>
<evidence type="ECO:0000313" key="8">
    <source>
        <dbReference type="EMBL" id="GAA4788966.1"/>
    </source>
</evidence>
<proteinExistence type="inferred from homology"/>
<gene>
    <name evidence="8" type="ORF">GCM10023231_16560</name>
</gene>
<keyword evidence="5 7" id="KW-1133">Transmembrane helix</keyword>
<dbReference type="PANTHER" id="PTHR33452">
    <property type="entry name" value="OXIDOREDUCTASE CATD-RELATED"/>
    <property type="match status" value="1"/>
</dbReference>
<feature type="transmembrane region" description="Helical" evidence="7">
    <location>
        <begin position="53"/>
        <end position="73"/>
    </location>
</feature>
<evidence type="ECO:0000256" key="2">
    <source>
        <dbReference type="ARBA" id="ARBA00006679"/>
    </source>
</evidence>
<comment type="subcellular location">
    <subcellularLocation>
        <location evidence="1">Cell membrane</location>
        <topology evidence="1">Multi-pass membrane protein</topology>
    </subcellularLocation>
</comment>
<dbReference type="Pfam" id="PF07681">
    <property type="entry name" value="DoxX"/>
    <property type="match status" value="1"/>
</dbReference>
<keyword evidence="3" id="KW-1003">Cell membrane</keyword>
<sequence>MDNILYRLHMQEFISFLREHQLPYPTLAYLSVYTQFICGCLFIAGYYQRIAALLMIINFIFAILFVHIGDVYANTFPALFMLASSLSLFFSGAGKLSIDYYLQRKGKRNKRYNIR</sequence>
<reference evidence="9" key="1">
    <citation type="journal article" date="2019" name="Int. J. Syst. Evol. Microbiol.">
        <title>The Global Catalogue of Microorganisms (GCM) 10K type strain sequencing project: providing services to taxonomists for standard genome sequencing and annotation.</title>
        <authorList>
            <consortium name="The Broad Institute Genomics Platform"/>
            <consortium name="The Broad Institute Genome Sequencing Center for Infectious Disease"/>
            <person name="Wu L."/>
            <person name="Ma J."/>
        </authorList>
    </citation>
    <scope>NUCLEOTIDE SEQUENCE [LARGE SCALE GENOMIC DNA]</scope>
    <source>
        <strain evidence="9">JCM 18200</strain>
    </source>
</reference>
<name>A0ABP9B0Q3_9SPHI</name>
<evidence type="ECO:0000256" key="7">
    <source>
        <dbReference type="SAM" id="Phobius"/>
    </source>
</evidence>
<keyword evidence="4 7" id="KW-0812">Transmembrane</keyword>
<accession>A0ABP9B0Q3</accession>
<dbReference type="PANTHER" id="PTHR33452:SF1">
    <property type="entry name" value="INNER MEMBRANE PROTEIN YPHA-RELATED"/>
    <property type="match status" value="1"/>
</dbReference>
<evidence type="ECO:0000256" key="5">
    <source>
        <dbReference type="ARBA" id="ARBA00022989"/>
    </source>
</evidence>
<feature type="transmembrane region" description="Helical" evidence="7">
    <location>
        <begin position="27"/>
        <end position="46"/>
    </location>
</feature>
<feature type="transmembrane region" description="Helical" evidence="7">
    <location>
        <begin position="79"/>
        <end position="102"/>
    </location>
</feature>
<comment type="caution">
    <text evidence="8">The sequence shown here is derived from an EMBL/GenBank/DDBJ whole genome shotgun (WGS) entry which is preliminary data.</text>
</comment>
<evidence type="ECO:0008006" key="10">
    <source>
        <dbReference type="Google" id="ProtNLM"/>
    </source>
</evidence>
<evidence type="ECO:0000256" key="6">
    <source>
        <dbReference type="ARBA" id="ARBA00023136"/>
    </source>
</evidence>
<evidence type="ECO:0000256" key="4">
    <source>
        <dbReference type="ARBA" id="ARBA00022692"/>
    </source>
</evidence>
<protein>
    <recommendedName>
        <fullName evidence="10">DoxX family protein</fullName>
    </recommendedName>
</protein>